<dbReference type="SUPFAM" id="SSF75304">
    <property type="entry name" value="Amidase signature (AS) enzymes"/>
    <property type="match status" value="1"/>
</dbReference>
<dbReference type="PANTHER" id="PTHR11895">
    <property type="entry name" value="TRANSAMIDASE"/>
    <property type="match status" value="1"/>
</dbReference>
<feature type="region of interest" description="Disordered" evidence="1">
    <location>
        <begin position="86"/>
        <end position="105"/>
    </location>
</feature>
<reference evidence="3 4" key="1">
    <citation type="submission" date="2020-02" db="EMBL/GenBank/DDBJ databases">
        <title>The whole genome sequence of CPCC 205119.</title>
        <authorList>
            <person name="Jiang Z."/>
        </authorList>
    </citation>
    <scope>NUCLEOTIDE SEQUENCE [LARGE SCALE GENOMIC DNA]</scope>
    <source>
        <strain evidence="3 4">CPCC 205119</strain>
    </source>
</reference>
<dbReference type="GO" id="GO:0003824">
    <property type="term" value="F:catalytic activity"/>
    <property type="evidence" value="ECO:0007669"/>
    <property type="project" value="InterPro"/>
</dbReference>
<keyword evidence="4" id="KW-1185">Reference proteome</keyword>
<evidence type="ECO:0000313" key="3">
    <source>
        <dbReference type="EMBL" id="NEL53277.1"/>
    </source>
</evidence>
<evidence type="ECO:0000259" key="2">
    <source>
        <dbReference type="Pfam" id="PF01425"/>
    </source>
</evidence>
<dbReference type="PANTHER" id="PTHR11895:SF176">
    <property type="entry name" value="AMIDASE AMID-RELATED"/>
    <property type="match status" value="1"/>
</dbReference>
<sequence length="599" mass="60986">MTAGEPAAVTTGAVGEPAAVTTGAVEEPAGVAWGPALGGERMAAARGWAGEGLRRSRERPLPLPTPADGSEPAHFAALLARPVAPEPAGPAVRHPAASRSVAESSRAELPGTQLAAAPLAAAQLAAAQLAAAQLPVAGQLHLAGVTGLLAGFAAGAFTPTDVVDELTARIAERGARTGAVLRVLAGAADAAAESSARWRAGNARPLEGVPFGVKDVLDVAGAVVTSGSRVTGDRIAATDATAVARWRAAGAVPLAMLATSEFACGAPQNGRYGAVRNPWDQRRWTGGSSTGSGAALADRLVPLALGTDTAGSIRLPSAWCGTTGLKPTYGRVPRTGVATLSWTLDHVGPMARTAEDLALVLPLLSGPDGVDPSALTGYDQPGPLSPDLTGLRVGVPGSWFTDCVDSQVLLAFEAALTVLVDAGAQLVPVAEGDLQPVFDEAWTILYAELASGHEGGPQRAGLYDDGLLDRLSRGVVIGATDYLRALRRRASVTAELAARLFGGADVLLTPGPGARAPLLADLLLDVDGEQLPMLSVHSRNTVPFDLTGMPALMLPAGTDDHGMPMAVQVVAPHHRDELCLRVGLALQARTAHHRAVPPG</sequence>
<gene>
    <name evidence="3" type="ORF">G1H19_04520</name>
</gene>
<feature type="domain" description="Amidase" evidence="2">
    <location>
        <begin position="161"/>
        <end position="580"/>
    </location>
</feature>
<name>A0A7K3WAC0_9ACTN</name>
<accession>A0A7K3WAC0</accession>
<dbReference type="Pfam" id="PF01425">
    <property type="entry name" value="Amidase"/>
    <property type="match status" value="1"/>
</dbReference>
<dbReference type="AlphaFoldDB" id="A0A7K3WAC0"/>
<dbReference type="InterPro" id="IPR000120">
    <property type="entry name" value="Amidase"/>
</dbReference>
<proteinExistence type="predicted"/>
<evidence type="ECO:0000256" key="1">
    <source>
        <dbReference type="SAM" id="MobiDB-lite"/>
    </source>
</evidence>
<organism evidence="3 4">
    <name type="scientific">Goekera deserti</name>
    <dbReference type="NCBI Taxonomy" id="2497753"/>
    <lineage>
        <taxon>Bacteria</taxon>
        <taxon>Bacillati</taxon>
        <taxon>Actinomycetota</taxon>
        <taxon>Actinomycetes</taxon>
        <taxon>Geodermatophilales</taxon>
        <taxon>Geodermatophilaceae</taxon>
        <taxon>Goekera</taxon>
    </lineage>
</organism>
<dbReference type="Proteomes" id="UP000470470">
    <property type="component" value="Unassembled WGS sequence"/>
</dbReference>
<dbReference type="InterPro" id="IPR036928">
    <property type="entry name" value="AS_sf"/>
</dbReference>
<dbReference type="InterPro" id="IPR023631">
    <property type="entry name" value="Amidase_dom"/>
</dbReference>
<dbReference type="EMBL" id="JAAGWK010000009">
    <property type="protein sequence ID" value="NEL53277.1"/>
    <property type="molecule type" value="Genomic_DNA"/>
</dbReference>
<feature type="region of interest" description="Disordered" evidence="1">
    <location>
        <begin position="48"/>
        <end position="71"/>
    </location>
</feature>
<dbReference type="Gene3D" id="3.90.1300.10">
    <property type="entry name" value="Amidase signature (AS) domain"/>
    <property type="match status" value="1"/>
</dbReference>
<comment type="caution">
    <text evidence="3">The sequence shown here is derived from an EMBL/GenBank/DDBJ whole genome shotgun (WGS) entry which is preliminary data.</text>
</comment>
<evidence type="ECO:0000313" key="4">
    <source>
        <dbReference type="Proteomes" id="UP000470470"/>
    </source>
</evidence>
<protein>
    <submittedName>
        <fullName evidence="3">Amidase</fullName>
    </submittedName>
</protein>